<sequence length="87" mass="9625">MKERPRNSQSWSVPQHHQRALMVHQSSVSGHGAALQNPPTHPPTQFTVRSRGVPHSIPTSWLSHGNRASWEHSRVSRCATVGLSADC</sequence>
<dbReference type="EMBL" id="JAVHJS010000013">
    <property type="protein sequence ID" value="KAK2838756.1"/>
    <property type="molecule type" value="Genomic_DNA"/>
</dbReference>
<reference evidence="2" key="1">
    <citation type="submission" date="2023-08" db="EMBL/GenBank/DDBJ databases">
        <title>Pelteobagrus vachellii genome.</title>
        <authorList>
            <person name="Liu H."/>
        </authorList>
    </citation>
    <scope>NUCLEOTIDE SEQUENCE</scope>
    <source>
        <strain evidence="2">PRFRI_2022a</strain>
        <tissue evidence="2">Muscle</tissue>
    </source>
</reference>
<dbReference type="AlphaFoldDB" id="A0AA88SJJ2"/>
<proteinExistence type="predicted"/>
<dbReference type="Proteomes" id="UP001187315">
    <property type="component" value="Unassembled WGS sequence"/>
</dbReference>
<gene>
    <name evidence="2" type="ORF">Q7C36_013570</name>
</gene>
<comment type="caution">
    <text evidence="2">The sequence shown here is derived from an EMBL/GenBank/DDBJ whole genome shotgun (WGS) entry which is preliminary data.</text>
</comment>
<organism evidence="2 3">
    <name type="scientific">Tachysurus vachellii</name>
    <name type="common">Darkbarbel catfish</name>
    <name type="synonym">Pelteobagrus vachellii</name>
    <dbReference type="NCBI Taxonomy" id="175792"/>
    <lineage>
        <taxon>Eukaryota</taxon>
        <taxon>Metazoa</taxon>
        <taxon>Chordata</taxon>
        <taxon>Craniata</taxon>
        <taxon>Vertebrata</taxon>
        <taxon>Euteleostomi</taxon>
        <taxon>Actinopterygii</taxon>
        <taxon>Neopterygii</taxon>
        <taxon>Teleostei</taxon>
        <taxon>Ostariophysi</taxon>
        <taxon>Siluriformes</taxon>
        <taxon>Bagridae</taxon>
        <taxon>Tachysurus</taxon>
    </lineage>
</organism>
<evidence type="ECO:0000313" key="3">
    <source>
        <dbReference type="Proteomes" id="UP001187315"/>
    </source>
</evidence>
<accession>A0AA88SJJ2</accession>
<protein>
    <submittedName>
        <fullName evidence="2">Uncharacterized protein</fullName>
    </submittedName>
</protein>
<name>A0AA88SJJ2_TACVA</name>
<evidence type="ECO:0000313" key="2">
    <source>
        <dbReference type="EMBL" id="KAK2838756.1"/>
    </source>
</evidence>
<keyword evidence="3" id="KW-1185">Reference proteome</keyword>
<evidence type="ECO:0000256" key="1">
    <source>
        <dbReference type="SAM" id="MobiDB-lite"/>
    </source>
</evidence>
<feature type="region of interest" description="Disordered" evidence="1">
    <location>
        <begin position="1"/>
        <end position="52"/>
    </location>
</feature>